<dbReference type="EMBL" id="JAAAIN010004166">
    <property type="protein sequence ID" value="KAG0282589.1"/>
    <property type="molecule type" value="Genomic_DNA"/>
</dbReference>
<comment type="caution">
    <text evidence="2">The sequence shown here is derived from an EMBL/GenBank/DDBJ whole genome shotgun (WGS) entry which is preliminary data.</text>
</comment>
<protein>
    <recommendedName>
        <fullName evidence="1">Retrotransposon gag domain-containing protein</fullName>
    </recommendedName>
</protein>
<evidence type="ECO:0000259" key="1">
    <source>
        <dbReference type="Pfam" id="PF03732"/>
    </source>
</evidence>
<dbReference type="OrthoDB" id="2447926at2759"/>
<accession>A0A9P6QLT8</accession>
<sequence>MSDLSEPIYTYRGILDLIQDPNVSHDDIVQHVQNLQADVQWVHNENINLRSQLSAQPTASVSSAQEPLLSLSASVEAVANVQAESLRIYQETRASQIAHQANMDHILDLLSQRSSLSQGGRLAVPMPLSPKFKGPEGDVSFAEFKAKLRAQQSRPPARYVSGFVNQQQEDTEGFLTNYDTFLMVIDRVFGDQQNTEEAAHNLIHLRQGQSTLSEYIVKFRELSVKTTWNESALLSMFKEGLSFSIKNVLATQWHRLTMIEDTMSAAFQAAQNLRL</sequence>
<dbReference type="Proteomes" id="UP000823405">
    <property type="component" value="Unassembled WGS sequence"/>
</dbReference>
<organism evidence="2 3">
    <name type="scientific">Linnemannia gamsii</name>
    <dbReference type="NCBI Taxonomy" id="64522"/>
    <lineage>
        <taxon>Eukaryota</taxon>
        <taxon>Fungi</taxon>
        <taxon>Fungi incertae sedis</taxon>
        <taxon>Mucoromycota</taxon>
        <taxon>Mortierellomycotina</taxon>
        <taxon>Mortierellomycetes</taxon>
        <taxon>Mortierellales</taxon>
        <taxon>Mortierellaceae</taxon>
        <taxon>Linnemannia</taxon>
    </lineage>
</organism>
<keyword evidence="3" id="KW-1185">Reference proteome</keyword>
<dbReference type="AlphaFoldDB" id="A0A9P6QLT8"/>
<dbReference type="PANTHER" id="PTHR15503">
    <property type="entry name" value="LDOC1 RELATED"/>
    <property type="match status" value="1"/>
</dbReference>
<name>A0A9P6QLT8_9FUNG</name>
<dbReference type="Pfam" id="PF03732">
    <property type="entry name" value="Retrotrans_gag"/>
    <property type="match status" value="1"/>
</dbReference>
<feature type="domain" description="Retrotransposon gag" evidence="1">
    <location>
        <begin position="167"/>
        <end position="242"/>
    </location>
</feature>
<dbReference type="PANTHER" id="PTHR15503:SF22">
    <property type="entry name" value="TRANSPOSON TY3-I GAG POLYPROTEIN"/>
    <property type="match status" value="1"/>
</dbReference>
<dbReference type="InterPro" id="IPR032567">
    <property type="entry name" value="RTL1-rel"/>
</dbReference>
<gene>
    <name evidence="2" type="ORF">BGZ97_008928</name>
</gene>
<reference evidence="2" key="1">
    <citation type="journal article" date="2020" name="Fungal Divers.">
        <title>Resolving the Mortierellaceae phylogeny through synthesis of multi-gene phylogenetics and phylogenomics.</title>
        <authorList>
            <person name="Vandepol N."/>
            <person name="Liber J."/>
            <person name="Desiro A."/>
            <person name="Na H."/>
            <person name="Kennedy M."/>
            <person name="Barry K."/>
            <person name="Grigoriev I.V."/>
            <person name="Miller A.N."/>
            <person name="O'Donnell K."/>
            <person name="Stajich J.E."/>
            <person name="Bonito G."/>
        </authorList>
    </citation>
    <scope>NUCLEOTIDE SEQUENCE</scope>
    <source>
        <strain evidence="2">NVP60</strain>
    </source>
</reference>
<evidence type="ECO:0000313" key="3">
    <source>
        <dbReference type="Proteomes" id="UP000823405"/>
    </source>
</evidence>
<evidence type="ECO:0000313" key="2">
    <source>
        <dbReference type="EMBL" id="KAG0282589.1"/>
    </source>
</evidence>
<proteinExistence type="predicted"/>
<dbReference type="InterPro" id="IPR005162">
    <property type="entry name" value="Retrotrans_gag_dom"/>
</dbReference>